<dbReference type="EMBL" id="FCNP01000006">
    <property type="protein sequence ID" value="CVI54983.1"/>
    <property type="molecule type" value="Genomic_DNA"/>
</dbReference>
<keyword evidence="3" id="KW-1185">Reference proteome</keyword>
<comment type="caution">
    <text evidence="2">The sequence shown here is derived from an EMBL/GenBank/DDBJ whole genome shotgun (WGS) entry which is preliminary data.</text>
</comment>
<proteinExistence type="predicted"/>
<sequence>MRIKHLTPGAAGEPDMGEDRALTAKAPSGNLRNYAIGASAKRAQNAVRILTGAKPAVSGWN</sequence>
<dbReference type="Proteomes" id="UP000192140">
    <property type="component" value="Unassembled WGS sequence"/>
</dbReference>
<name>A0A1S7TK58_9HYPH</name>
<evidence type="ECO:0000256" key="1">
    <source>
        <dbReference type="SAM" id="MobiDB-lite"/>
    </source>
</evidence>
<accession>A0A1S7TK58</accession>
<evidence type="ECO:0000313" key="2">
    <source>
        <dbReference type="EMBL" id="CVI54983.1"/>
    </source>
</evidence>
<protein>
    <submittedName>
        <fullName evidence="2">Uncharacterized protein</fullName>
    </submittedName>
</protein>
<dbReference type="AlphaFoldDB" id="A0A1S7TK58"/>
<organism evidence="2 3">
    <name type="scientific">Agrobacterium deltaense NCPPB 1641</name>
    <dbReference type="NCBI Taxonomy" id="1183425"/>
    <lineage>
        <taxon>Bacteria</taxon>
        <taxon>Pseudomonadati</taxon>
        <taxon>Pseudomonadota</taxon>
        <taxon>Alphaproteobacteria</taxon>
        <taxon>Hyphomicrobiales</taxon>
        <taxon>Rhizobiaceae</taxon>
        <taxon>Rhizobium/Agrobacterium group</taxon>
        <taxon>Agrobacterium</taxon>
    </lineage>
</organism>
<feature type="region of interest" description="Disordered" evidence="1">
    <location>
        <begin position="1"/>
        <end position="21"/>
    </location>
</feature>
<evidence type="ECO:0000313" key="3">
    <source>
        <dbReference type="Proteomes" id="UP000192140"/>
    </source>
</evidence>
<gene>
    <name evidence="2" type="ORF">AGR7A_Cc140068</name>
</gene>
<reference evidence="2" key="1">
    <citation type="submission" date="2016-01" db="EMBL/GenBank/DDBJ databases">
        <authorList>
            <person name="Regsiter A."/>
            <person name="william w."/>
        </authorList>
    </citation>
    <scope>NUCLEOTIDE SEQUENCE</scope>
    <source>
        <strain evidence="2">NCPPB 1641</strain>
    </source>
</reference>